<evidence type="ECO:0000259" key="1">
    <source>
        <dbReference type="Pfam" id="PF10547"/>
    </source>
</evidence>
<name>A0A844P527_ALIFS</name>
<evidence type="ECO:0000313" key="3">
    <source>
        <dbReference type="Proteomes" id="UP000448038"/>
    </source>
</evidence>
<reference evidence="2 3" key="1">
    <citation type="submission" date="2019-11" db="EMBL/GenBank/DDBJ databases">
        <title>Using colonization assays and comparative genomics to discover symbiosis behaviors and factors in Vibrio fischeri.</title>
        <authorList>
            <person name="Bongrand C."/>
            <person name="Moriano-Gutierrez S."/>
            <person name="Arevalo P."/>
            <person name="Mcfall-Ngai M."/>
            <person name="Visick K."/>
            <person name="Polz M.F."/>
            <person name="Ruby E.G."/>
        </authorList>
    </citation>
    <scope>NUCLEOTIDE SEQUENCE [LARGE SCALE GENOMIC DNA]</scope>
    <source>
        <strain evidence="3">emors.4.1</strain>
    </source>
</reference>
<dbReference type="EMBL" id="WOBN01000034">
    <property type="protein sequence ID" value="MUK51072.1"/>
    <property type="molecule type" value="Genomic_DNA"/>
</dbReference>
<feature type="domain" description="Antirepressor protein ant N-terminal" evidence="1">
    <location>
        <begin position="6"/>
        <end position="114"/>
    </location>
</feature>
<dbReference type="Proteomes" id="UP000448038">
    <property type="component" value="Unassembled WGS sequence"/>
</dbReference>
<gene>
    <name evidence="2" type="ORF">GNP88_18205</name>
</gene>
<dbReference type="InterPro" id="IPR018875">
    <property type="entry name" value="Antirepressor_Ant_N"/>
</dbReference>
<comment type="caution">
    <text evidence="2">The sequence shown here is derived from an EMBL/GenBank/DDBJ whole genome shotgun (WGS) entry which is preliminary data.</text>
</comment>
<proteinExistence type="predicted"/>
<dbReference type="PRINTS" id="PR01994">
    <property type="entry name" value="ANTIREPRESSR"/>
</dbReference>
<evidence type="ECO:0000313" key="2">
    <source>
        <dbReference type="EMBL" id="MUK51072.1"/>
    </source>
</evidence>
<accession>A0A844P527</accession>
<dbReference type="Pfam" id="PF10547">
    <property type="entry name" value="P22_AR_N"/>
    <property type="match status" value="1"/>
</dbReference>
<sequence length="255" mass="29558">MPNQITVPFYGSNLSILENNNQPYTPMKQIVESMGLDWSTQARKLKNNDARWSMVKMTMVTQDGKNRDVQCIPLRKLFGWLQTISPNKVRVDLRDLIIKYQNECDDVLYQYWTEYSMPQQVQTAVIQVSKPSHQLQLQTYLSQFAYLRGVSIQIVEQELNHKLNTSVLSCDEIQLPIINAHLKLLLREEEKSASPRMRALNSEAAEQGMKLISETEIHMMHYQLEQQQQLVEKLSNLVIAMSNKTQELLGSKLFV</sequence>
<dbReference type="RefSeq" id="WP_155656565.1">
    <property type="nucleotide sequence ID" value="NZ_WOBN01000034.1"/>
</dbReference>
<organism evidence="2 3">
    <name type="scientific">Aliivibrio fischeri</name>
    <name type="common">Vibrio fischeri</name>
    <dbReference type="NCBI Taxonomy" id="668"/>
    <lineage>
        <taxon>Bacteria</taxon>
        <taxon>Pseudomonadati</taxon>
        <taxon>Pseudomonadota</taxon>
        <taxon>Gammaproteobacteria</taxon>
        <taxon>Vibrionales</taxon>
        <taxon>Vibrionaceae</taxon>
        <taxon>Aliivibrio</taxon>
    </lineage>
</organism>
<protein>
    <recommendedName>
        <fullName evidence="1">Antirepressor protein ant N-terminal domain-containing protein</fullName>
    </recommendedName>
</protein>
<dbReference type="AlphaFoldDB" id="A0A844P527"/>